<evidence type="ECO:0000313" key="3">
    <source>
        <dbReference type="Proteomes" id="UP000800093"/>
    </source>
</evidence>
<keyword evidence="1" id="KW-0472">Membrane</keyword>
<proteinExistence type="predicted"/>
<dbReference type="EMBL" id="ML986603">
    <property type="protein sequence ID" value="KAF2265750.1"/>
    <property type="molecule type" value="Genomic_DNA"/>
</dbReference>
<name>A0A9P4KG04_9PLEO</name>
<dbReference type="AlphaFoldDB" id="A0A9P4KG04"/>
<keyword evidence="3" id="KW-1185">Reference proteome</keyword>
<feature type="transmembrane region" description="Helical" evidence="1">
    <location>
        <begin position="26"/>
        <end position="45"/>
    </location>
</feature>
<organism evidence="2 3">
    <name type="scientific">Lojkania enalia</name>
    <dbReference type="NCBI Taxonomy" id="147567"/>
    <lineage>
        <taxon>Eukaryota</taxon>
        <taxon>Fungi</taxon>
        <taxon>Dikarya</taxon>
        <taxon>Ascomycota</taxon>
        <taxon>Pezizomycotina</taxon>
        <taxon>Dothideomycetes</taxon>
        <taxon>Pleosporomycetidae</taxon>
        <taxon>Pleosporales</taxon>
        <taxon>Pleosporales incertae sedis</taxon>
        <taxon>Lojkania</taxon>
    </lineage>
</organism>
<sequence>MTCSGDMARVSLLRVMARRCSGHPSATIYHLMGFLGIAIIVYLFCRACWRMQRQTRVDAEGPFRMTWTARTAGGLPSLYMCLPSPKRETRGILMLLLRDDR</sequence>
<evidence type="ECO:0000256" key="1">
    <source>
        <dbReference type="SAM" id="Phobius"/>
    </source>
</evidence>
<dbReference type="Proteomes" id="UP000800093">
    <property type="component" value="Unassembled WGS sequence"/>
</dbReference>
<gene>
    <name evidence="2" type="ORF">CC78DRAFT_173373</name>
</gene>
<accession>A0A9P4KG04</accession>
<keyword evidence="1" id="KW-1133">Transmembrane helix</keyword>
<reference evidence="3" key="1">
    <citation type="journal article" date="2020" name="Stud. Mycol.">
        <title>101 Dothideomycetes genomes: A test case for predicting lifestyles and emergence of pathogens.</title>
        <authorList>
            <person name="Haridas S."/>
            <person name="Albert R."/>
            <person name="Binder M."/>
            <person name="Bloem J."/>
            <person name="LaButti K."/>
            <person name="Salamov A."/>
            <person name="Andreopoulos B."/>
            <person name="Baker S."/>
            <person name="Barry K."/>
            <person name="Bills G."/>
            <person name="Bluhm B."/>
            <person name="Cannon C."/>
            <person name="Castanera R."/>
            <person name="Culley D."/>
            <person name="Daum C."/>
            <person name="Ezra D."/>
            <person name="Gonzalez J."/>
            <person name="Henrissat B."/>
            <person name="Kuo A."/>
            <person name="Liang C."/>
            <person name="Lipzen A."/>
            <person name="Lutzoni F."/>
            <person name="Magnuson J."/>
            <person name="Mondo S."/>
            <person name="Nolan M."/>
            <person name="Ohm R."/>
            <person name="Pangilinan J."/>
            <person name="Park H.-J."/>
            <person name="Ramirez L."/>
            <person name="Alfaro M."/>
            <person name="Sun H."/>
            <person name="Tritt A."/>
            <person name="Yoshinaga Y."/>
            <person name="Zwiers L.-H."/>
            <person name="Turgeon B."/>
            <person name="Goodwin S."/>
            <person name="Spatafora J."/>
            <person name="Crous P."/>
            <person name="Grigoriev I."/>
        </authorList>
    </citation>
    <scope>NUCLEOTIDE SEQUENCE [LARGE SCALE GENOMIC DNA]</scope>
    <source>
        <strain evidence="3">CBS 304.66</strain>
    </source>
</reference>
<comment type="caution">
    <text evidence="2">The sequence shown here is derived from an EMBL/GenBank/DDBJ whole genome shotgun (WGS) entry which is preliminary data.</text>
</comment>
<protein>
    <submittedName>
        <fullName evidence="2">Uncharacterized protein</fullName>
    </submittedName>
</protein>
<evidence type="ECO:0000313" key="2">
    <source>
        <dbReference type="EMBL" id="KAF2265750.1"/>
    </source>
</evidence>
<keyword evidence="1" id="KW-0812">Transmembrane</keyword>